<sequence length="96" mass="10912">MPANKKHLESSAIQRFLKITAGFFGGLLLTVTFHLLFMYYFSPEEVFTTMFATGYLLWAALFIIAFLFDNGLKAWGIYLALSILCYIPYLLNSPIA</sequence>
<accession>A0A7K1GNJ7</accession>
<comment type="caution">
    <text evidence="2">The sequence shown here is derived from an EMBL/GenBank/DDBJ whole genome shotgun (WGS) entry which is preliminary data.</text>
</comment>
<keyword evidence="1" id="KW-0472">Membrane</keyword>
<feature type="transmembrane region" description="Helical" evidence="1">
    <location>
        <begin position="21"/>
        <end position="41"/>
    </location>
</feature>
<keyword evidence="1" id="KW-1133">Transmembrane helix</keyword>
<protein>
    <submittedName>
        <fullName evidence="2">Uncharacterized protein</fullName>
    </submittedName>
</protein>
<dbReference type="OrthoDB" id="711014at2"/>
<dbReference type="EMBL" id="WMJY01000016">
    <property type="protein sequence ID" value="MTH29963.1"/>
    <property type="molecule type" value="Genomic_DNA"/>
</dbReference>
<dbReference type="AlphaFoldDB" id="A0A7K1GNJ7"/>
<evidence type="ECO:0000313" key="3">
    <source>
        <dbReference type="Proteomes" id="UP000488936"/>
    </source>
</evidence>
<evidence type="ECO:0000313" key="2">
    <source>
        <dbReference type="EMBL" id="MTH29963.1"/>
    </source>
</evidence>
<feature type="transmembrane region" description="Helical" evidence="1">
    <location>
        <begin position="75"/>
        <end position="91"/>
    </location>
</feature>
<keyword evidence="1" id="KW-0812">Transmembrane</keyword>
<name>A0A7K1GNJ7_9FLAO</name>
<reference evidence="2 3" key="1">
    <citation type="journal article" date="2006" name="Int. J. Syst. Evol. Microbiol.">
        <title>Myroides pelagicus sp. nov., isolated from seawater in Thailand.</title>
        <authorList>
            <person name="Yoon J."/>
            <person name="Maneerat S."/>
            <person name="Kawai F."/>
            <person name="Yokota A."/>
        </authorList>
    </citation>
    <scope>NUCLEOTIDE SEQUENCE [LARGE SCALE GENOMIC DNA]</scope>
    <source>
        <strain evidence="2 3">SM1T</strain>
    </source>
</reference>
<dbReference type="RefSeq" id="WP_155035951.1">
    <property type="nucleotide sequence ID" value="NZ_JAYMMG010000006.1"/>
</dbReference>
<dbReference type="Proteomes" id="UP000488936">
    <property type="component" value="Unassembled WGS sequence"/>
</dbReference>
<organism evidence="2 3">
    <name type="scientific">Myroides pelagicus</name>
    <dbReference type="NCBI Taxonomy" id="270914"/>
    <lineage>
        <taxon>Bacteria</taxon>
        <taxon>Pseudomonadati</taxon>
        <taxon>Bacteroidota</taxon>
        <taxon>Flavobacteriia</taxon>
        <taxon>Flavobacteriales</taxon>
        <taxon>Flavobacteriaceae</taxon>
        <taxon>Myroides</taxon>
    </lineage>
</organism>
<feature type="transmembrane region" description="Helical" evidence="1">
    <location>
        <begin position="47"/>
        <end position="68"/>
    </location>
</feature>
<keyword evidence="3" id="KW-1185">Reference proteome</keyword>
<evidence type="ECO:0000256" key="1">
    <source>
        <dbReference type="SAM" id="Phobius"/>
    </source>
</evidence>
<proteinExistence type="predicted"/>
<gene>
    <name evidence="2" type="ORF">GJV77_08550</name>
</gene>